<comment type="pathway">
    <text evidence="3">Protein modification; protein glycosylation.</text>
</comment>
<evidence type="ECO:0000256" key="13">
    <source>
        <dbReference type="ARBA" id="ARBA00023180"/>
    </source>
</evidence>
<comment type="caution">
    <text evidence="16">The sequence shown here is derived from an EMBL/GenBank/DDBJ whole genome shotgun (WGS) entry which is preliminary data.</text>
</comment>
<accession>A0A1Y3ATF4</accession>
<evidence type="ECO:0000256" key="12">
    <source>
        <dbReference type="ARBA" id="ARBA00023136"/>
    </source>
</evidence>
<comment type="similarity">
    <text evidence="4 15">Belongs to the glycosyltransferase 31 family.</text>
</comment>
<keyword evidence="7" id="KW-0812">Transmembrane</keyword>
<reference evidence="16 17" key="1">
    <citation type="submission" date="2017-03" db="EMBL/GenBank/DDBJ databases">
        <title>Genome Survey of Euroglyphus maynei.</title>
        <authorList>
            <person name="Arlian L.G."/>
            <person name="Morgan M.S."/>
            <person name="Rider S.D."/>
        </authorList>
    </citation>
    <scope>NUCLEOTIDE SEQUENCE [LARGE SCALE GENOMIC DNA]</scope>
    <source>
        <strain evidence="16">Arlian Lab</strain>
        <tissue evidence="16">Whole body</tissue>
    </source>
</reference>
<organism evidence="16 17">
    <name type="scientific">Euroglyphus maynei</name>
    <name type="common">Mayne's house dust mite</name>
    <dbReference type="NCBI Taxonomy" id="6958"/>
    <lineage>
        <taxon>Eukaryota</taxon>
        <taxon>Metazoa</taxon>
        <taxon>Ecdysozoa</taxon>
        <taxon>Arthropoda</taxon>
        <taxon>Chelicerata</taxon>
        <taxon>Arachnida</taxon>
        <taxon>Acari</taxon>
        <taxon>Acariformes</taxon>
        <taxon>Sarcoptiformes</taxon>
        <taxon>Astigmata</taxon>
        <taxon>Psoroptidia</taxon>
        <taxon>Analgoidea</taxon>
        <taxon>Pyroglyphidae</taxon>
        <taxon>Pyroglyphinae</taxon>
        <taxon>Euroglyphus</taxon>
    </lineage>
</organism>
<keyword evidence="10" id="KW-1133">Transmembrane helix</keyword>
<evidence type="ECO:0000256" key="11">
    <source>
        <dbReference type="ARBA" id="ARBA00023034"/>
    </source>
</evidence>
<comment type="catalytic activity">
    <reaction evidence="14">
        <text>3-O-(N-acetyl-beta-D-glucosaminyl-(1-&gt;4)-alpha-D-mannosyl)-L-threonyl-[protein] + UDP-N-acetyl-alpha-D-galactosamine = 3-O-[beta-D-GalNAc-(1-&gt;3)-beta-D-GlcNAc-(1-&gt;4)-alpha-D-Man]-L-Thr-[protein] + UDP + H(+)</text>
        <dbReference type="Rhea" id="RHEA:37667"/>
        <dbReference type="Rhea" id="RHEA-COMP:13308"/>
        <dbReference type="Rhea" id="RHEA-COMP:13618"/>
        <dbReference type="ChEBI" id="CHEBI:15378"/>
        <dbReference type="ChEBI" id="CHEBI:58223"/>
        <dbReference type="ChEBI" id="CHEBI:67138"/>
        <dbReference type="ChEBI" id="CHEBI:136709"/>
        <dbReference type="ChEBI" id="CHEBI:137540"/>
        <dbReference type="EC" id="2.4.1.313"/>
    </reaction>
</comment>
<dbReference type="GO" id="GO:0016758">
    <property type="term" value="F:hexosyltransferase activity"/>
    <property type="evidence" value="ECO:0007669"/>
    <property type="project" value="InterPro"/>
</dbReference>
<name>A0A1Y3ATF4_EURMA</name>
<keyword evidence="13" id="KW-0325">Glycoprotein</keyword>
<dbReference type="GO" id="GO:0006493">
    <property type="term" value="P:protein O-linked glycosylation"/>
    <property type="evidence" value="ECO:0007669"/>
    <property type="project" value="TreeGrafter"/>
</dbReference>
<dbReference type="EC" id="2.4.1.-" evidence="15"/>
<keyword evidence="5 15" id="KW-0328">Glycosyltransferase</keyword>
<dbReference type="GO" id="GO:0005783">
    <property type="term" value="C:endoplasmic reticulum"/>
    <property type="evidence" value="ECO:0007669"/>
    <property type="project" value="UniProtKB-SubCell"/>
</dbReference>
<evidence type="ECO:0000256" key="6">
    <source>
        <dbReference type="ARBA" id="ARBA00022679"/>
    </source>
</evidence>
<evidence type="ECO:0000256" key="4">
    <source>
        <dbReference type="ARBA" id="ARBA00008661"/>
    </source>
</evidence>
<dbReference type="Proteomes" id="UP000194236">
    <property type="component" value="Unassembled WGS sequence"/>
</dbReference>
<evidence type="ECO:0000256" key="15">
    <source>
        <dbReference type="RuleBase" id="RU363063"/>
    </source>
</evidence>
<dbReference type="InterPro" id="IPR002659">
    <property type="entry name" value="Glyco_trans_31"/>
</dbReference>
<gene>
    <name evidence="16" type="ORF">BLA29_005450</name>
</gene>
<keyword evidence="12" id="KW-0472">Membrane</keyword>
<evidence type="ECO:0000256" key="1">
    <source>
        <dbReference type="ARBA" id="ARBA00004240"/>
    </source>
</evidence>
<dbReference type="Gene3D" id="3.90.550.50">
    <property type="match status" value="1"/>
</dbReference>
<dbReference type="Pfam" id="PF01762">
    <property type="entry name" value="Galactosyl_T"/>
    <property type="match status" value="1"/>
</dbReference>
<protein>
    <recommendedName>
        <fullName evidence="15">Hexosyltransferase</fullName>
        <ecNumber evidence="15">2.4.1.-</ecNumber>
    </recommendedName>
</protein>
<dbReference type="EMBL" id="MUJZ01059447">
    <property type="protein sequence ID" value="OTF71750.1"/>
    <property type="molecule type" value="Genomic_DNA"/>
</dbReference>
<evidence type="ECO:0000313" key="16">
    <source>
        <dbReference type="EMBL" id="OTF71750.1"/>
    </source>
</evidence>
<dbReference type="AlphaFoldDB" id="A0A1Y3ATF4"/>
<evidence type="ECO:0000256" key="5">
    <source>
        <dbReference type="ARBA" id="ARBA00022676"/>
    </source>
</evidence>
<evidence type="ECO:0000256" key="7">
    <source>
        <dbReference type="ARBA" id="ARBA00022692"/>
    </source>
</evidence>
<keyword evidence="17" id="KW-1185">Reference proteome</keyword>
<dbReference type="PANTHER" id="PTHR11214">
    <property type="entry name" value="BETA-1,3-N-ACETYLGLUCOSAMINYLTRANSFERASE"/>
    <property type="match status" value="1"/>
</dbReference>
<proteinExistence type="inferred from homology"/>
<keyword evidence="11 15" id="KW-0333">Golgi apparatus</keyword>
<evidence type="ECO:0000256" key="2">
    <source>
        <dbReference type="ARBA" id="ARBA00004323"/>
    </source>
</evidence>
<keyword evidence="9" id="KW-0735">Signal-anchor</keyword>
<dbReference type="GO" id="GO:0000139">
    <property type="term" value="C:Golgi membrane"/>
    <property type="evidence" value="ECO:0007669"/>
    <property type="project" value="UniProtKB-SubCell"/>
</dbReference>
<keyword evidence="6" id="KW-0808">Transferase</keyword>
<evidence type="ECO:0000256" key="3">
    <source>
        <dbReference type="ARBA" id="ARBA00004922"/>
    </source>
</evidence>
<evidence type="ECO:0000256" key="8">
    <source>
        <dbReference type="ARBA" id="ARBA00022824"/>
    </source>
</evidence>
<evidence type="ECO:0000256" key="14">
    <source>
        <dbReference type="ARBA" id="ARBA00047667"/>
    </source>
</evidence>
<sequence length="193" mass="22725">MSNQDVQLSNESETFNDIIFVDLIDVYRNLSKKLLRFFHSSHKSNITHLLKTDDDCYLNVEQIVRLIIENIDSKFSWFGNFRKQWPINYYGKWMENVWTSPLYPWFACGSGYILTNDLIKWLAMNYDQLYGYQGEDVSMGIWMAAINPNKIEDNRWICGTEIATNVDLKQALSVPQLDPEMIHQIHQLFIINS</sequence>
<dbReference type="PANTHER" id="PTHR11214:SF219">
    <property type="entry name" value="UDP-GALNAC:BETA-1,3-N-ACETYLGALACTOSAMINYLTRANSFERASE 2"/>
    <property type="match status" value="1"/>
</dbReference>
<dbReference type="OrthoDB" id="1158011at2759"/>
<dbReference type="GO" id="GO:0008194">
    <property type="term" value="F:UDP-glycosyltransferase activity"/>
    <property type="evidence" value="ECO:0007669"/>
    <property type="project" value="TreeGrafter"/>
</dbReference>
<evidence type="ECO:0000256" key="9">
    <source>
        <dbReference type="ARBA" id="ARBA00022968"/>
    </source>
</evidence>
<evidence type="ECO:0000256" key="10">
    <source>
        <dbReference type="ARBA" id="ARBA00022989"/>
    </source>
</evidence>
<keyword evidence="8" id="KW-0256">Endoplasmic reticulum</keyword>
<comment type="subcellular location">
    <subcellularLocation>
        <location evidence="1">Endoplasmic reticulum</location>
    </subcellularLocation>
    <subcellularLocation>
        <location evidence="2 15">Golgi apparatus membrane</location>
        <topology evidence="2 15">Single-pass type II membrane protein</topology>
    </subcellularLocation>
</comment>
<evidence type="ECO:0000313" key="17">
    <source>
        <dbReference type="Proteomes" id="UP000194236"/>
    </source>
</evidence>